<dbReference type="AlphaFoldDB" id="A0AA36FCR5"/>
<evidence type="ECO:0000256" key="7">
    <source>
        <dbReference type="ARBA" id="ARBA00023015"/>
    </source>
</evidence>
<dbReference type="GO" id="GO:0000981">
    <property type="term" value="F:DNA-binding transcription factor activity, RNA polymerase II-specific"/>
    <property type="evidence" value="ECO:0007669"/>
    <property type="project" value="TreeGrafter"/>
</dbReference>
<evidence type="ECO:0000256" key="2">
    <source>
        <dbReference type="ARBA" id="ARBA00006991"/>
    </source>
</evidence>
<feature type="domain" description="C2H2-type" evidence="11">
    <location>
        <begin position="144"/>
        <end position="164"/>
    </location>
</feature>
<evidence type="ECO:0000256" key="10">
    <source>
        <dbReference type="SAM" id="MobiDB-lite"/>
    </source>
</evidence>
<feature type="domain" description="C2H2-type" evidence="11">
    <location>
        <begin position="115"/>
        <end position="136"/>
    </location>
</feature>
<protein>
    <submittedName>
        <fullName evidence="12">Gastrula zinc finger protein XlCGF49.1-like</fullName>
    </submittedName>
</protein>
<dbReference type="FunFam" id="3.30.160.60:FF:002343">
    <property type="entry name" value="Zinc finger protein 33A"/>
    <property type="match status" value="1"/>
</dbReference>
<dbReference type="Pfam" id="PF00096">
    <property type="entry name" value="zf-C2H2"/>
    <property type="match status" value="6"/>
</dbReference>
<keyword evidence="3" id="KW-0479">Metal-binding</keyword>
<keyword evidence="9" id="KW-0539">Nucleus</keyword>
<keyword evidence="5" id="KW-0863">Zinc-finger</keyword>
<keyword evidence="4" id="KW-0677">Repeat</keyword>
<evidence type="ECO:0000256" key="4">
    <source>
        <dbReference type="ARBA" id="ARBA00022737"/>
    </source>
</evidence>
<dbReference type="SMART" id="SM00355">
    <property type="entry name" value="ZnF_C2H2"/>
    <property type="match status" value="6"/>
</dbReference>
<keyword evidence="13" id="KW-1185">Reference proteome</keyword>
<name>A0AA36FCR5_OCTVU</name>
<dbReference type="PROSITE" id="PS00028">
    <property type="entry name" value="ZINC_FINGER_C2H2_1"/>
    <property type="match status" value="6"/>
</dbReference>
<comment type="subcellular location">
    <subcellularLocation>
        <location evidence="1">Nucleus</location>
    </subcellularLocation>
</comment>
<dbReference type="InterPro" id="IPR050527">
    <property type="entry name" value="Snail/Krueppel_Znf"/>
</dbReference>
<feature type="domain" description="C2H2-type" evidence="11">
    <location>
        <begin position="243"/>
        <end position="263"/>
    </location>
</feature>
<evidence type="ECO:0000256" key="1">
    <source>
        <dbReference type="ARBA" id="ARBA00004123"/>
    </source>
</evidence>
<evidence type="ECO:0000256" key="6">
    <source>
        <dbReference type="ARBA" id="ARBA00022833"/>
    </source>
</evidence>
<dbReference type="Proteomes" id="UP001162480">
    <property type="component" value="Chromosome 14"/>
</dbReference>
<dbReference type="GO" id="GO:0000978">
    <property type="term" value="F:RNA polymerase II cis-regulatory region sequence-specific DNA binding"/>
    <property type="evidence" value="ECO:0007669"/>
    <property type="project" value="TreeGrafter"/>
</dbReference>
<dbReference type="InterPro" id="IPR013087">
    <property type="entry name" value="Znf_C2H2_type"/>
</dbReference>
<evidence type="ECO:0000256" key="5">
    <source>
        <dbReference type="ARBA" id="ARBA00022771"/>
    </source>
</evidence>
<proteinExistence type="inferred from homology"/>
<dbReference type="SUPFAM" id="SSF57667">
    <property type="entry name" value="beta-beta-alpha zinc fingers"/>
    <property type="match status" value="4"/>
</dbReference>
<feature type="compositionally biased region" description="Polar residues" evidence="10">
    <location>
        <begin position="36"/>
        <end position="46"/>
    </location>
</feature>
<feature type="domain" description="C2H2-type" evidence="11">
    <location>
        <begin position="200"/>
        <end position="220"/>
    </location>
</feature>
<keyword evidence="7" id="KW-0805">Transcription regulation</keyword>
<evidence type="ECO:0000256" key="9">
    <source>
        <dbReference type="ARBA" id="ARBA00023242"/>
    </source>
</evidence>
<dbReference type="Gene3D" id="3.30.160.60">
    <property type="entry name" value="Classic Zinc Finger"/>
    <property type="match status" value="6"/>
</dbReference>
<evidence type="ECO:0000259" key="11">
    <source>
        <dbReference type="PROSITE" id="PS00028"/>
    </source>
</evidence>
<comment type="similarity">
    <text evidence="2">Belongs to the krueppel C2H2-type zinc-finger protein family.</text>
</comment>
<gene>
    <name evidence="12" type="ORF">OCTVUL_1B022193</name>
</gene>
<reference evidence="12" key="1">
    <citation type="submission" date="2023-08" db="EMBL/GenBank/DDBJ databases">
        <authorList>
            <person name="Alioto T."/>
            <person name="Alioto T."/>
            <person name="Gomez Garrido J."/>
        </authorList>
    </citation>
    <scope>NUCLEOTIDE SEQUENCE</scope>
</reference>
<dbReference type="FunFam" id="3.30.160.60:FF:001498">
    <property type="entry name" value="Zinc finger protein 404"/>
    <property type="match status" value="1"/>
</dbReference>
<dbReference type="FunFam" id="3.30.160.60:FF:000130">
    <property type="entry name" value="Spalt-like transcription factor 4"/>
    <property type="match status" value="1"/>
</dbReference>
<sequence length="311" mass="35774">MTPTCIVRHALKRKRTQGCDIDSNLDLISSGDLTPVPTQTHRQLPSSGRKKFQLKTRRDGTDERLRNMYPGQSVYTMSQKFSCDECDEAFPLYDLLKAHIRTTHSLASQQQRSYCCAICNKAFTQRTNLRTHERVHSGERPYKCAMCSKAFYQRTNLRNHIRTHTNERPYTCTVCGRAFTQRGNLYLHERIHSGIRPFQCNICERAFSQKGNLKSHLRTHERKKDAGKNYSKVEGNNITAFACGECGKAFQRQSLLKCHEKTHQLEQQSLKQKGCEDKEEDMTLSNYKQSGISQAVFPDTSSPLLLRITTK</sequence>
<accession>A0AA36FCR5</accession>
<keyword evidence="6" id="KW-0862">Zinc</keyword>
<evidence type="ECO:0000313" key="12">
    <source>
        <dbReference type="EMBL" id="CAI9732787.1"/>
    </source>
</evidence>
<evidence type="ECO:0000256" key="3">
    <source>
        <dbReference type="ARBA" id="ARBA00022723"/>
    </source>
</evidence>
<feature type="region of interest" description="Disordered" evidence="10">
    <location>
        <begin position="32"/>
        <end position="59"/>
    </location>
</feature>
<feature type="domain" description="C2H2-type" evidence="11">
    <location>
        <begin position="83"/>
        <end position="104"/>
    </location>
</feature>
<evidence type="ECO:0000313" key="13">
    <source>
        <dbReference type="Proteomes" id="UP001162480"/>
    </source>
</evidence>
<keyword evidence="8" id="KW-0804">Transcription</keyword>
<dbReference type="PANTHER" id="PTHR24388:SF104">
    <property type="entry name" value="AT-RICH BINDING PROTEIN-RELATED"/>
    <property type="match status" value="1"/>
</dbReference>
<dbReference type="GO" id="GO:0008270">
    <property type="term" value="F:zinc ion binding"/>
    <property type="evidence" value="ECO:0007669"/>
    <property type="project" value="UniProtKB-KW"/>
</dbReference>
<dbReference type="InterPro" id="IPR036236">
    <property type="entry name" value="Znf_C2H2_sf"/>
</dbReference>
<dbReference type="EMBL" id="OX597827">
    <property type="protein sequence ID" value="CAI9732787.1"/>
    <property type="molecule type" value="Genomic_DNA"/>
</dbReference>
<feature type="domain" description="C2H2-type" evidence="11">
    <location>
        <begin position="172"/>
        <end position="192"/>
    </location>
</feature>
<organism evidence="12 13">
    <name type="scientific">Octopus vulgaris</name>
    <name type="common">Common octopus</name>
    <dbReference type="NCBI Taxonomy" id="6645"/>
    <lineage>
        <taxon>Eukaryota</taxon>
        <taxon>Metazoa</taxon>
        <taxon>Spiralia</taxon>
        <taxon>Lophotrochozoa</taxon>
        <taxon>Mollusca</taxon>
        <taxon>Cephalopoda</taxon>
        <taxon>Coleoidea</taxon>
        <taxon>Octopodiformes</taxon>
        <taxon>Octopoda</taxon>
        <taxon>Incirrata</taxon>
        <taxon>Octopodidae</taxon>
        <taxon>Octopus</taxon>
    </lineage>
</organism>
<dbReference type="PANTHER" id="PTHR24388">
    <property type="entry name" value="ZINC FINGER PROTEIN"/>
    <property type="match status" value="1"/>
</dbReference>
<dbReference type="GO" id="GO:0005634">
    <property type="term" value="C:nucleus"/>
    <property type="evidence" value="ECO:0007669"/>
    <property type="project" value="UniProtKB-SubCell"/>
</dbReference>
<evidence type="ECO:0000256" key="8">
    <source>
        <dbReference type="ARBA" id="ARBA00023163"/>
    </source>
</evidence>
<dbReference type="FunFam" id="3.30.160.60:FF:001442">
    <property type="entry name" value="zinc finger protein 696"/>
    <property type="match status" value="1"/>
</dbReference>